<name>A0ACB8SK29_9AGAM</name>
<comment type="caution">
    <text evidence="1">The sequence shown here is derived from an EMBL/GenBank/DDBJ whole genome shotgun (WGS) entry which is preliminary data.</text>
</comment>
<sequence>MSSDASTSATLEWFLPPALAPDSPPLSLDLSDLLPSTESVKTAYAPRIRALAVRNGVPVPGSMPALRTLFFRCDPGSPFELPQSVRHFGLHPRDGVEGRLPLPHITAALSTGRPRLFSVNQHLSDDNRRALKEVCDKEGVAFTVLAVTDWPAFIVSHCSELS</sequence>
<reference evidence="1" key="1">
    <citation type="submission" date="2021-03" db="EMBL/GenBank/DDBJ databases">
        <authorList>
            <consortium name="DOE Joint Genome Institute"/>
            <person name="Ahrendt S."/>
            <person name="Looney B.P."/>
            <person name="Miyauchi S."/>
            <person name="Morin E."/>
            <person name="Drula E."/>
            <person name="Courty P.E."/>
            <person name="Chicoki N."/>
            <person name="Fauchery L."/>
            <person name="Kohler A."/>
            <person name="Kuo A."/>
            <person name="Labutti K."/>
            <person name="Pangilinan J."/>
            <person name="Lipzen A."/>
            <person name="Riley R."/>
            <person name="Andreopoulos W."/>
            <person name="He G."/>
            <person name="Johnson J."/>
            <person name="Barry K.W."/>
            <person name="Grigoriev I.V."/>
            <person name="Nagy L."/>
            <person name="Hibbett D."/>
            <person name="Henrissat B."/>
            <person name="Matheny P.B."/>
            <person name="Labbe J."/>
            <person name="Martin F."/>
        </authorList>
    </citation>
    <scope>NUCLEOTIDE SEQUENCE</scope>
    <source>
        <strain evidence="1">HHB10654</strain>
    </source>
</reference>
<evidence type="ECO:0000313" key="1">
    <source>
        <dbReference type="EMBL" id="KAI0056562.1"/>
    </source>
</evidence>
<proteinExistence type="predicted"/>
<evidence type="ECO:0000313" key="2">
    <source>
        <dbReference type="Proteomes" id="UP000814140"/>
    </source>
</evidence>
<protein>
    <submittedName>
        <fullName evidence="1">Uncharacterized protein</fullName>
    </submittedName>
</protein>
<dbReference type="EMBL" id="MU277262">
    <property type="protein sequence ID" value="KAI0056562.1"/>
    <property type="molecule type" value="Genomic_DNA"/>
</dbReference>
<accession>A0ACB8SK29</accession>
<keyword evidence="2" id="KW-1185">Reference proteome</keyword>
<dbReference type="Proteomes" id="UP000814140">
    <property type="component" value="Unassembled WGS sequence"/>
</dbReference>
<reference evidence="1" key="2">
    <citation type="journal article" date="2022" name="New Phytol.">
        <title>Evolutionary transition to the ectomycorrhizal habit in the genomes of a hyperdiverse lineage of mushroom-forming fungi.</title>
        <authorList>
            <person name="Looney B."/>
            <person name="Miyauchi S."/>
            <person name="Morin E."/>
            <person name="Drula E."/>
            <person name="Courty P.E."/>
            <person name="Kohler A."/>
            <person name="Kuo A."/>
            <person name="LaButti K."/>
            <person name="Pangilinan J."/>
            <person name="Lipzen A."/>
            <person name="Riley R."/>
            <person name="Andreopoulos W."/>
            <person name="He G."/>
            <person name="Johnson J."/>
            <person name="Nolan M."/>
            <person name="Tritt A."/>
            <person name="Barry K.W."/>
            <person name="Grigoriev I.V."/>
            <person name="Nagy L.G."/>
            <person name="Hibbett D."/>
            <person name="Henrissat B."/>
            <person name="Matheny P.B."/>
            <person name="Labbe J."/>
            <person name="Martin F.M."/>
        </authorList>
    </citation>
    <scope>NUCLEOTIDE SEQUENCE</scope>
    <source>
        <strain evidence="1">HHB10654</strain>
    </source>
</reference>
<gene>
    <name evidence="1" type="ORF">BV25DRAFT_1564705</name>
</gene>
<organism evidence="1 2">
    <name type="scientific">Artomyces pyxidatus</name>
    <dbReference type="NCBI Taxonomy" id="48021"/>
    <lineage>
        <taxon>Eukaryota</taxon>
        <taxon>Fungi</taxon>
        <taxon>Dikarya</taxon>
        <taxon>Basidiomycota</taxon>
        <taxon>Agaricomycotina</taxon>
        <taxon>Agaricomycetes</taxon>
        <taxon>Russulales</taxon>
        <taxon>Auriscalpiaceae</taxon>
        <taxon>Artomyces</taxon>
    </lineage>
</organism>